<dbReference type="SUPFAM" id="SSF56935">
    <property type="entry name" value="Porins"/>
    <property type="match status" value="1"/>
</dbReference>
<organism evidence="2 3">
    <name type="scientific">Methylomonas rosea</name>
    <dbReference type="NCBI Taxonomy" id="2952227"/>
    <lineage>
        <taxon>Bacteria</taxon>
        <taxon>Pseudomonadati</taxon>
        <taxon>Pseudomonadota</taxon>
        <taxon>Gammaproteobacteria</taxon>
        <taxon>Methylococcales</taxon>
        <taxon>Methylococcaceae</taxon>
        <taxon>Methylomonas</taxon>
    </lineage>
</organism>
<gene>
    <name evidence="2" type="ORF">NP589_08395</name>
</gene>
<evidence type="ECO:0000313" key="2">
    <source>
        <dbReference type="EMBL" id="MCQ8117443.1"/>
    </source>
</evidence>
<dbReference type="EMBL" id="JANIBL010000020">
    <property type="protein sequence ID" value="MCQ8117443.1"/>
    <property type="molecule type" value="Genomic_DNA"/>
</dbReference>
<protein>
    <submittedName>
        <fullName evidence="2">Porin</fullName>
    </submittedName>
</protein>
<evidence type="ECO:0000313" key="3">
    <source>
        <dbReference type="Proteomes" id="UP001524570"/>
    </source>
</evidence>
<dbReference type="RefSeq" id="WP_256606577.1">
    <property type="nucleotide sequence ID" value="NZ_JANIBL010000020.1"/>
</dbReference>
<feature type="chain" id="PRO_5046702952" evidence="1">
    <location>
        <begin position="22"/>
        <end position="564"/>
    </location>
</feature>
<name>A0ABT1TS95_9GAMM</name>
<keyword evidence="3" id="KW-1185">Reference proteome</keyword>
<dbReference type="Pfam" id="PF16930">
    <property type="entry name" value="Porin_5"/>
    <property type="match status" value="1"/>
</dbReference>
<reference evidence="2 3" key="1">
    <citation type="submission" date="2022-07" db="EMBL/GenBank/DDBJ databases">
        <title>Methylomonas rivi sp. nov., Methylomonas rosea sp. nov., Methylomonas aureus sp. nov. and Methylomonas subterranea sp. nov., four novel methanotrophs isolated from a freshwater creek and the deep terrestrial subsurface.</title>
        <authorList>
            <person name="Abin C."/>
            <person name="Sankaranarayanan K."/>
            <person name="Garner C."/>
            <person name="Sindelar R."/>
            <person name="Kotary K."/>
            <person name="Garner R."/>
            <person name="Barclay S."/>
            <person name="Lawson P."/>
            <person name="Krumholz L."/>
        </authorList>
    </citation>
    <scope>NUCLEOTIDE SEQUENCE [LARGE SCALE GENOMIC DNA]</scope>
    <source>
        <strain evidence="2 3">WSC-7</strain>
    </source>
</reference>
<comment type="caution">
    <text evidence="2">The sequence shown here is derived from an EMBL/GenBank/DDBJ whole genome shotgun (WGS) entry which is preliminary data.</text>
</comment>
<proteinExistence type="predicted"/>
<sequence>MANKKQLMALALSGLIGAVQAGEKEELLKLRNTTTNLIKQLVKQGVITDKAANEMIKQAEVEAGQQVAEAKAAGAKEAVPADEVRVAYVPDFVKDEIRQQVRSELREEVVGDVMQKAKNEQWGMPNALPDWIKRFKLSGDIRLRSQHEYMADENIANSYIDWQAVNERGGLNAAGVDQFLNTTTDRQHFRERLRLGIDAIVTDGLKAGVRLATGNQRDPVSTNQSLGFTGQKYDFTVDRAYLQYDAFDDNKFKWLTLSGGRIKNPWYTGGGEFTGGSELVWDTDLSFEGFAGTLRHRLGGSDSLMANDDQTHSVFATAGAFPLQESALSSDKWLFGGQVGVDWGFINQDNLKAALAYFDYVNVEAKQSTSVLGTCDLNTRGNTASRPEFMQGGNTLASICREGTGALASNPGMVGLASDYNIVNANISYEMAMFAPYRLRLSGDYAKNVGFNKAAVSRMLNGTVVEGKTNAWQFRADFGWPRAEVAGHWNVFAAYKYVERDAVLDAFTDSDFHLGGTNSKGWFIGGNYGLMKNVWLTGRWLSADIITGAPLGIDVLQIDVNTQF</sequence>
<feature type="signal peptide" evidence="1">
    <location>
        <begin position="1"/>
        <end position="21"/>
    </location>
</feature>
<dbReference type="InterPro" id="IPR032638">
    <property type="entry name" value="Porin_5"/>
</dbReference>
<accession>A0ABT1TS95</accession>
<evidence type="ECO:0000256" key="1">
    <source>
        <dbReference type="SAM" id="SignalP"/>
    </source>
</evidence>
<dbReference type="Proteomes" id="UP001524570">
    <property type="component" value="Unassembled WGS sequence"/>
</dbReference>
<keyword evidence="1" id="KW-0732">Signal</keyword>